<gene>
    <name evidence="4" type="ORF">ABFV72_07800</name>
</gene>
<evidence type="ECO:0000313" key="5">
    <source>
        <dbReference type="Proteomes" id="UP001414441"/>
    </source>
</evidence>
<feature type="region of interest" description="Disordered" evidence="1">
    <location>
        <begin position="532"/>
        <end position="557"/>
    </location>
</feature>
<dbReference type="Pfam" id="PF05658">
    <property type="entry name" value="YadA_head"/>
    <property type="match status" value="2"/>
</dbReference>
<evidence type="ECO:0000259" key="3">
    <source>
        <dbReference type="Pfam" id="PF05662"/>
    </source>
</evidence>
<dbReference type="Proteomes" id="UP001414441">
    <property type="component" value="Unassembled WGS sequence"/>
</dbReference>
<evidence type="ECO:0000313" key="4">
    <source>
        <dbReference type="EMBL" id="MEN8625913.1"/>
    </source>
</evidence>
<dbReference type="Gene3D" id="2.150.10.10">
    <property type="entry name" value="Serralysin-like metalloprotease, C-terminal"/>
    <property type="match status" value="2"/>
</dbReference>
<feature type="domain" description="Trimeric autotransporter adhesin YadA-like head" evidence="2">
    <location>
        <begin position="272"/>
        <end position="295"/>
    </location>
</feature>
<dbReference type="SUPFAM" id="SSF101967">
    <property type="entry name" value="Adhesin YadA, collagen-binding domain"/>
    <property type="match status" value="1"/>
</dbReference>
<feature type="domain" description="Trimeric autotransporter adhesin YadA-like stalk" evidence="3">
    <location>
        <begin position="503"/>
        <end position="544"/>
    </location>
</feature>
<accession>A0ABV0D5N4</accession>
<comment type="caution">
    <text evidence="4">The sequence shown here is derived from an EMBL/GenBank/DDBJ whole genome shotgun (WGS) entry which is preliminary data.</text>
</comment>
<sequence>MAVAEYAKSRGKSSSSAVTSGVSALATTGTQAFTLSSLRSGMVTAGLSSLVFIISPQALAAQGSGGGSTDAASSSSTALSPSSAQCGTLNVATVTGSTNSTAIGCGTTITSAPNAVAMGKGNTVTAANNNLSQQITPRRGETARLYPTGATGYVGTAVAIGDTNSVGNGGGVSLGNNNQVNSTFYGLAIGQGNLTSSGYALGLGVGNLSSGVSAVAVGTANEATGNTSIAMGRQTYALADFSIAAGGTATVNTGATNSIALGTDANVGQNITNSIALGPNANASVSNSVALGTSSTTTTASGNSFLTNVAAVPANGVVSVGNSGATRRIQNVAGGSAPTDAVNVAQLTVQNTLTNKQGTDTATAFGGTSTYDPTTGAVSAPVYSVNGMNVNNVGAAITNLDGRTTTNTTNITGNTNSISSLQGQTFRLRANADTATPVAAGDTVTFLDGNNVNITRTGNNVTIGTSLTPTFTTVTSTGAMNAGSLTVTGASNLNGGANLNNNKITNVANGTVAGDAVNFGQLETTNTNVSNAQTSANSAQTSANNAQTTATNAQTAATNAQTTATTALTEANKGFNIKAGSSAVDNVKLGETVGFTNTDSNLVVTNNATDNTVNYNLAQDIDLGPAGSVTTGNTVTDTNGVSITDGANVTTITGAGTTVTDGTNTSNYGAEGLTFLDTNGDPLANTPSITATGID</sequence>
<reference evidence="4 5" key="1">
    <citation type="submission" date="2024-05" db="EMBL/GenBank/DDBJ databases">
        <title>Genome sequencing of Marine Estuary Bacteria, Pseudoalteromonas distincta strain FA, Psychrobacter proteolyticus strain EA, and Shewanella baltica strain CA.</title>
        <authorList>
            <person name="Dieffenbach S.A."/>
            <person name="Maclea K.S."/>
        </authorList>
    </citation>
    <scope>NUCLEOTIDE SEQUENCE [LARGE SCALE GENOMIC DNA]</scope>
    <source>
        <strain evidence="4 5">EA</strain>
    </source>
</reference>
<evidence type="ECO:0000256" key="1">
    <source>
        <dbReference type="SAM" id="MobiDB-lite"/>
    </source>
</evidence>
<feature type="domain" description="Trimeric autotransporter adhesin YadA-like stalk" evidence="3">
    <location>
        <begin position="328"/>
        <end position="364"/>
    </location>
</feature>
<feature type="region of interest" description="Disordered" evidence="1">
    <location>
        <begin position="64"/>
        <end position="83"/>
    </location>
</feature>
<evidence type="ECO:0000259" key="2">
    <source>
        <dbReference type="Pfam" id="PF05658"/>
    </source>
</evidence>
<dbReference type="InterPro" id="IPR011049">
    <property type="entry name" value="Serralysin-like_metalloprot_C"/>
</dbReference>
<dbReference type="InterPro" id="IPR008640">
    <property type="entry name" value="Adhesin_Head_dom"/>
</dbReference>
<organism evidence="4 5">
    <name type="scientific">Psychrobacter proteolyticus</name>
    <dbReference type="NCBI Taxonomy" id="147825"/>
    <lineage>
        <taxon>Bacteria</taxon>
        <taxon>Pseudomonadati</taxon>
        <taxon>Pseudomonadota</taxon>
        <taxon>Gammaproteobacteria</taxon>
        <taxon>Moraxellales</taxon>
        <taxon>Moraxellaceae</taxon>
        <taxon>Psychrobacter</taxon>
    </lineage>
</organism>
<feature type="compositionally biased region" description="Low complexity" evidence="1">
    <location>
        <begin position="69"/>
        <end position="83"/>
    </location>
</feature>
<feature type="non-terminal residue" evidence="4">
    <location>
        <position position="695"/>
    </location>
</feature>
<dbReference type="EMBL" id="JBDLOB010000003">
    <property type="protein sequence ID" value="MEN8625913.1"/>
    <property type="molecule type" value="Genomic_DNA"/>
</dbReference>
<dbReference type="Gene3D" id="6.20.50.100">
    <property type="match status" value="1"/>
</dbReference>
<feature type="domain" description="Trimeric autotransporter adhesin YadA-like head" evidence="2">
    <location>
        <begin position="210"/>
        <end position="233"/>
    </location>
</feature>
<keyword evidence="5" id="KW-1185">Reference proteome</keyword>
<dbReference type="InterPro" id="IPR008635">
    <property type="entry name" value="Coiled_stalk_dom"/>
</dbReference>
<name>A0ABV0D5N4_9GAMM</name>
<protein>
    <submittedName>
        <fullName evidence="4">Alanine-zipper protein</fullName>
    </submittedName>
</protein>
<dbReference type="Pfam" id="PF05662">
    <property type="entry name" value="YadA_stalk"/>
    <property type="match status" value="2"/>
</dbReference>
<dbReference type="RefSeq" id="WP_347163054.1">
    <property type="nucleotide sequence ID" value="NZ_JBDLOB010000003.1"/>
</dbReference>
<proteinExistence type="predicted"/>